<protein>
    <submittedName>
        <fullName evidence="1">Uncharacterized protein</fullName>
    </submittedName>
</protein>
<evidence type="ECO:0000313" key="2">
    <source>
        <dbReference type="Proteomes" id="UP000430079"/>
    </source>
</evidence>
<reference evidence="1 2" key="1">
    <citation type="submission" date="2019-12" db="EMBL/GenBank/DDBJ databases">
        <title>Whole genome shotgun sequence of Streptomyces hygroscopicus subsp. glebosus NBRC 13786.</title>
        <authorList>
            <person name="Ichikawa N."/>
            <person name="Kimura A."/>
            <person name="Kitahashi Y."/>
            <person name="Komaki H."/>
            <person name="Tamura T."/>
        </authorList>
    </citation>
    <scope>NUCLEOTIDE SEQUENCE [LARGE SCALE GENOMIC DNA]</scope>
    <source>
        <strain evidence="1 2">NBRC 13786</strain>
    </source>
</reference>
<evidence type="ECO:0000313" key="1">
    <source>
        <dbReference type="EMBL" id="GFE15276.1"/>
    </source>
</evidence>
<dbReference type="EMBL" id="BLIO01000001">
    <property type="protein sequence ID" value="GFE15276.1"/>
    <property type="molecule type" value="Genomic_DNA"/>
</dbReference>
<name>A0A640SYZ1_9ACTN</name>
<keyword evidence="2" id="KW-1185">Reference proteome</keyword>
<sequence>MEENEFPRAEQGRSGTMGRVTYVVSVDTRLPAGAAELDALQREGVIFLLRKGLDAIEAVEGPDDVEIEIFDSILAAHPGGVLLKLFVDAPALEVAEDAMREVVGEVLEQSELLSEWQITKCEVELHPEFAQQSLDAADGPDAPPADPVVRAAQHAEARAEATAVRLPDEEVEAMCATVRAMAPRLTAFGLDSFGWCEDDEESGVDREHAELAAGALVYAIDLLVDQLFHDVQTLSEAKKSVDECDGLLWYLDDLPEQFAAQYTVLFARRFLVTAVSLTARLTRDDFVQLGCVAEQFLLNFLLREAGVVLDGYGLLSDGVASAWEVFADEVLDEVEYELRYETAGDDGEETGATTSEGGSSDVDRWFTPFDERCFIHPYAADEAGGRESSA</sequence>
<accession>A0A640SYZ1</accession>
<organism evidence="1 2">
    <name type="scientific">Streptomyces glebosus</name>
    <dbReference type="NCBI Taxonomy" id="249580"/>
    <lineage>
        <taxon>Bacteria</taxon>
        <taxon>Bacillati</taxon>
        <taxon>Actinomycetota</taxon>
        <taxon>Actinomycetes</taxon>
        <taxon>Kitasatosporales</taxon>
        <taxon>Streptomycetaceae</taxon>
        <taxon>Streptomyces</taxon>
    </lineage>
</organism>
<dbReference type="Proteomes" id="UP000430079">
    <property type="component" value="Unassembled WGS sequence"/>
</dbReference>
<proteinExistence type="predicted"/>
<comment type="caution">
    <text evidence="1">The sequence shown here is derived from an EMBL/GenBank/DDBJ whole genome shotgun (WGS) entry which is preliminary data.</text>
</comment>
<dbReference type="RefSeq" id="WP_229894079.1">
    <property type="nucleotide sequence ID" value="NZ_BLIO01000001.1"/>
</dbReference>
<dbReference type="AlphaFoldDB" id="A0A640SYZ1"/>
<gene>
    <name evidence="1" type="ORF">Sgleb_33230</name>
</gene>